<evidence type="ECO:0000256" key="7">
    <source>
        <dbReference type="ARBA" id="ARBA00023136"/>
    </source>
</evidence>
<evidence type="ECO:0000256" key="3">
    <source>
        <dbReference type="ARBA" id="ARBA00022475"/>
    </source>
</evidence>
<gene>
    <name evidence="14" type="ORF">ACFSDE_08445</name>
</gene>
<dbReference type="EMBL" id="JBHUGD010000003">
    <property type="protein sequence ID" value="MFD1946819.1"/>
    <property type="molecule type" value="Genomic_DNA"/>
</dbReference>
<proteinExistence type="predicted"/>
<reference evidence="15" key="1">
    <citation type="journal article" date="2019" name="Int. J. Syst. Evol. Microbiol.">
        <title>The Global Catalogue of Microorganisms (GCM) 10K type strain sequencing project: providing services to taxonomists for standard genome sequencing and annotation.</title>
        <authorList>
            <consortium name="The Broad Institute Genomics Platform"/>
            <consortium name="The Broad Institute Genome Sequencing Center for Infectious Disease"/>
            <person name="Wu L."/>
            <person name="Ma J."/>
        </authorList>
    </citation>
    <scope>NUCLEOTIDE SEQUENCE [LARGE SCALE GENOMIC DNA]</scope>
    <source>
        <strain evidence="15">CGMCC 1.12477</strain>
    </source>
</reference>
<accession>A0ABW4TMY3</accession>
<evidence type="ECO:0000259" key="12">
    <source>
        <dbReference type="Pfam" id="PF10099"/>
    </source>
</evidence>
<organism evidence="14 15">
    <name type="scientific">Nocardioides aestuarii</name>
    <dbReference type="NCBI Taxonomy" id="252231"/>
    <lineage>
        <taxon>Bacteria</taxon>
        <taxon>Bacillati</taxon>
        <taxon>Actinomycetota</taxon>
        <taxon>Actinomycetes</taxon>
        <taxon>Propionibacteriales</taxon>
        <taxon>Nocardioidaceae</taxon>
        <taxon>Nocardioides</taxon>
    </lineage>
</organism>
<dbReference type="InterPro" id="IPR027383">
    <property type="entry name" value="Znf_put"/>
</dbReference>
<dbReference type="InterPro" id="IPR018764">
    <property type="entry name" value="RskA_C"/>
</dbReference>
<keyword evidence="4 11" id="KW-0812">Transmembrane</keyword>
<dbReference type="Proteomes" id="UP001597351">
    <property type="component" value="Unassembled WGS sequence"/>
</dbReference>
<sequence>MSTDIHALVGAYAVDALDDLERAQFERHLAECPACQAEVAGLQEAAGVMGSLATTPPPASLRDSVLAGITTVRPLPPEVPMTSATAPAHSGRSRFRPRLLVAAAAAVIVVGGGATAIVQPWQDDSSQVQLSAGDRVRAASDAETYTQSFPDGSKATLVRSRSQNAAVLTTVDMADAPTGSIYELWLIHDDQMVPAGLMNGGDHEVLLEGDAASANGFGITVEPDGGSDAPTSDPIVAVEFENA</sequence>
<evidence type="ECO:0000256" key="8">
    <source>
        <dbReference type="ARBA" id="ARBA00023163"/>
    </source>
</evidence>
<evidence type="ECO:0000256" key="11">
    <source>
        <dbReference type="SAM" id="Phobius"/>
    </source>
</evidence>
<keyword evidence="8" id="KW-0804">Transcription</keyword>
<dbReference type="InterPro" id="IPR051474">
    <property type="entry name" value="Anti-sigma-K/W_factor"/>
</dbReference>
<feature type="transmembrane region" description="Helical" evidence="11">
    <location>
        <begin position="99"/>
        <end position="121"/>
    </location>
</feature>
<evidence type="ECO:0000256" key="1">
    <source>
        <dbReference type="ARBA" id="ARBA00004167"/>
    </source>
</evidence>
<dbReference type="PANTHER" id="PTHR37461">
    <property type="entry name" value="ANTI-SIGMA-K FACTOR RSKA"/>
    <property type="match status" value="1"/>
</dbReference>
<comment type="subcellular location">
    <subcellularLocation>
        <location evidence="2">Cell membrane</location>
    </subcellularLocation>
    <subcellularLocation>
        <location evidence="1">Membrane</location>
        <topology evidence="1">Single-pass membrane protein</topology>
    </subcellularLocation>
</comment>
<keyword evidence="6" id="KW-0805">Transcription regulation</keyword>
<protein>
    <recommendedName>
        <fullName evidence="10">Regulator of SigK</fullName>
    </recommendedName>
    <alternativeName>
        <fullName evidence="9">Sigma-K anti-sigma factor RskA</fullName>
    </alternativeName>
</protein>
<evidence type="ECO:0000256" key="5">
    <source>
        <dbReference type="ARBA" id="ARBA00022989"/>
    </source>
</evidence>
<evidence type="ECO:0000256" key="6">
    <source>
        <dbReference type="ARBA" id="ARBA00023015"/>
    </source>
</evidence>
<evidence type="ECO:0000313" key="15">
    <source>
        <dbReference type="Proteomes" id="UP001597351"/>
    </source>
</evidence>
<keyword evidence="5 11" id="KW-1133">Transmembrane helix</keyword>
<keyword evidence="7 11" id="KW-0472">Membrane</keyword>
<dbReference type="PANTHER" id="PTHR37461:SF1">
    <property type="entry name" value="ANTI-SIGMA-K FACTOR RSKA"/>
    <property type="match status" value="1"/>
</dbReference>
<dbReference type="InterPro" id="IPR041916">
    <property type="entry name" value="Anti_sigma_zinc_sf"/>
</dbReference>
<keyword evidence="3" id="KW-1003">Cell membrane</keyword>
<evidence type="ECO:0000259" key="13">
    <source>
        <dbReference type="Pfam" id="PF13490"/>
    </source>
</evidence>
<dbReference type="Pfam" id="PF10099">
    <property type="entry name" value="RskA_C"/>
    <property type="match status" value="1"/>
</dbReference>
<evidence type="ECO:0000256" key="4">
    <source>
        <dbReference type="ARBA" id="ARBA00022692"/>
    </source>
</evidence>
<dbReference type="RefSeq" id="WP_343917328.1">
    <property type="nucleotide sequence ID" value="NZ_BAAAJT010000002.1"/>
</dbReference>
<evidence type="ECO:0000313" key="14">
    <source>
        <dbReference type="EMBL" id="MFD1946819.1"/>
    </source>
</evidence>
<dbReference type="Pfam" id="PF13490">
    <property type="entry name" value="zf-HC2"/>
    <property type="match status" value="1"/>
</dbReference>
<name>A0ABW4TMY3_9ACTN</name>
<comment type="caution">
    <text evidence="14">The sequence shown here is derived from an EMBL/GenBank/DDBJ whole genome shotgun (WGS) entry which is preliminary data.</text>
</comment>
<evidence type="ECO:0000256" key="10">
    <source>
        <dbReference type="ARBA" id="ARBA00030803"/>
    </source>
</evidence>
<dbReference type="Gene3D" id="1.10.10.1320">
    <property type="entry name" value="Anti-sigma factor, zinc-finger domain"/>
    <property type="match status" value="1"/>
</dbReference>
<evidence type="ECO:0000256" key="9">
    <source>
        <dbReference type="ARBA" id="ARBA00029829"/>
    </source>
</evidence>
<feature type="domain" description="Anti-sigma K factor RskA C-terminal" evidence="12">
    <location>
        <begin position="100"/>
        <end position="235"/>
    </location>
</feature>
<feature type="domain" description="Putative zinc-finger" evidence="13">
    <location>
        <begin position="4"/>
        <end position="36"/>
    </location>
</feature>
<keyword evidence="15" id="KW-1185">Reference proteome</keyword>
<evidence type="ECO:0000256" key="2">
    <source>
        <dbReference type="ARBA" id="ARBA00004236"/>
    </source>
</evidence>